<dbReference type="EMBL" id="JADIMV010000118">
    <property type="protein sequence ID" value="MBO8440365.1"/>
    <property type="molecule type" value="Genomic_DNA"/>
</dbReference>
<sequence>MNRTRDGEIYRVTLVGFFVNMVLTAAKLAAAVVGRSGAMLADGIHSLSDFLTDFVVLICVRLSSKPQDADHDYGHGKYETLATVIIGLLLFAVAIGILWNSVVRIVGIYAGEDVPSPGVVALVAAAVSIVVKEALYQYTYRVGKRVGSSAVMANAWHHRSDAFSSVATLLGIGGAYFFGGKWTIFDPVAAIVVSVLIAKVAYDLVLPGIKELLEVSLPADVEKRIVDIAMSEREVQDIHDLKTRHIGKAVVIEFHMLLDSGMTVAYSHEITSRIEEKLKKEFGDDALIMIHVEPA</sequence>
<evidence type="ECO:0000259" key="8">
    <source>
        <dbReference type="Pfam" id="PF01545"/>
    </source>
</evidence>
<dbReference type="SUPFAM" id="SSF161111">
    <property type="entry name" value="Cation efflux protein transmembrane domain-like"/>
    <property type="match status" value="1"/>
</dbReference>
<accession>A0A940DKV7</accession>
<keyword evidence="5 7" id="KW-1133">Transmembrane helix</keyword>
<name>A0A940DKV7_9BACT</name>
<feature type="domain" description="Cation efflux protein cytoplasmic" evidence="9">
    <location>
        <begin position="218"/>
        <end position="294"/>
    </location>
</feature>
<evidence type="ECO:0000259" key="9">
    <source>
        <dbReference type="Pfam" id="PF16916"/>
    </source>
</evidence>
<evidence type="ECO:0000256" key="5">
    <source>
        <dbReference type="ARBA" id="ARBA00022989"/>
    </source>
</evidence>
<dbReference type="NCBIfam" id="TIGR01297">
    <property type="entry name" value="CDF"/>
    <property type="match status" value="1"/>
</dbReference>
<evidence type="ECO:0000313" key="11">
    <source>
        <dbReference type="Proteomes" id="UP000712007"/>
    </source>
</evidence>
<dbReference type="InterPro" id="IPR050291">
    <property type="entry name" value="CDF_Transporter"/>
</dbReference>
<dbReference type="PANTHER" id="PTHR43840">
    <property type="entry name" value="MITOCHONDRIAL METAL TRANSPORTER 1-RELATED"/>
    <property type="match status" value="1"/>
</dbReference>
<dbReference type="InterPro" id="IPR036837">
    <property type="entry name" value="Cation_efflux_CTD_sf"/>
</dbReference>
<dbReference type="AlphaFoldDB" id="A0A940DKV7"/>
<keyword evidence="3" id="KW-0813">Transport</keyword>
<dbReference type="SUPFAM" id="SSF160240">
    <property type="entry name" value="Cation efflux protein cytoplasmic domain-like"/>
    <property type="match status" value="1"/>
</dbReference>
<comment type="caution">
    <text evidence="10">The sequence shown here is derived from an EMBL/GenBank/DDBJ whole genome shotgun (WGS) entry which is preliminary data.</text>
</comment>
<evidence type="ECO:0000256" key="7">
    <source>
        <dbReference type="SAM" id="Phobius"/>
    </source>
</evidence>
<dbReference type="FunFam" id="1.20.1510.10:FF:000006">
    <property type="entry name" value="Divalent cation efflux transporter"/>
    <property type="match status" value="1"/>
</dbReference>
<feature type="transmembrane region" description="Helical" evidence="7">
    <location>
        <begin position="160"/>
        <end position="178"/>
    </location>
</feature>
<dbReference type="InterPro" id="IPR027470">
    <property type="entry name" value="Cation_efflux_CTD"/>
</dbReference>
<reference evidence="10" key="2">
    <citation type="journal article" date="2021" name="PeerJ">
        <title>Extensive microbial diversity within the chicken gut microbiome revealed by metagenomics and culture.</title>
        <authorList>
            <person name="Gilroy R."/>
            <person name="Ravi A."/>
            <person name="Getino M."/>
            <person name="Pursley I."/>
            <person name="Horton D.L."/>
            <person name="Alikhan N.F."/>
            <person name="Baker D."/>
            <person name="Gharbi K."/>
            <person name="Hall N."/>
            <person name="Watson M."/>
            <person name="Adriaenssens E.M."/>
            <person name="Foster-Nyarko E."/>
            <person name="Jarju S."/>
            <person name="Secka A."/>
            <person name="Antonio M."/>
            <person name="Oren A."/>
            <person name="Chaudhuri R.R."/>
            <person name="La Ragione R."/>
            <person name="Hildebrand F."/>
            <person name="Pallen M.J."/>
        </authorList>
    </citation>
    <scope>NUCLEOTIDE SEQUENCE</scope>
    <source>
        <strain evidence="10">3924</strain>
    </source>
</reference>
<organism evidence="10 11">
    <name type="scientific">Candidatus Aphodosoma intestinipullorum</name>
    <dbReference type="NCBI Taxonomy" id="2840674"/>
    <lineage>
        <taxon>Bacteria</taxon>
        <taxon>Pseudomonadati</taxon>
        <taxon>Bacteroidota</taxon>
        <taxon>Bacteroidia</taxon>
        <taxon>Bacteroidales</taxon>
        <taxon>Candidatus Aphodosoma</taxon>
    </lineage>
</organism>
<feature type="transmembrane region" description="Helical" evidence="7">
    <location>
        <begin position="12"/>
        <end position="33"/>
    </location>
</feature>
<dbReference type="InterPro" id="IPR027469">
    <property type="entry name" value="Cation_efflux_TMD_sf"/>
</dbReference>
<comment type="similarity">
    <text evidence="2">Belongs to the cation diffusion facilitator (CDF) transporter (TC 2.A.4) family.</text>
</comment>
<dbReference type="InterPro" id="IPR002524">
    <property type="entry name" value="Cation_efflux"/>
</dbReference>
<reference evidence="10" key="1">
    <citation type="submission" date="2020-10" db="EMBL/GenBank/DDBJ databases">
        <authorList>
            <person name="Gilroy R."/>
        </authorList>
    </citation>
    <scope>NUCLEOTIDE SEQUENCE</scope>
    <source>
        <strain evidence="10">3924</strain>
    </source>
</reference>
<evidence type="ECO:0000313" key="10">
    <source>
        <dbReference type="EMBL" id="MBO8440365.1"/>
    </source>
</evidence>
<keyword evidence="6 7" id="KW-0472">Membrane</keyword>
<dbReference type="Proteomes" id="UP000712007">
    <property type="component" value="Unassembled WGS sequence"/>
</dbReference>
<dbReference type="GO" id="GO:0008324">
    <property type="term" value="F:monoatomic cation transmembrane transporter activity"/>
    <property type="evidence" value="ECO:0007669"/>
    <property type="project" value="InterPro"/>
</dbReference>
<keyword evidence="4 7" id="KW-0812">Transmembrane</keyword>
<protein>
    <submittedName>
        <fullName evidence="10">Cation transporter</fullName>
    </submittedName>
</protein>
<dbReference type="Pfam" id="PF16916">
    <property type="entry name" value="ZT_dimer"/>
    <property type="match status" value="1"/>
</dbReference>
<evidence type="ECO:0000256" key="3">
    <source>
        <dbReference type="ARBA" id="ARBA00022448"/>
    </source>
</evidence>
<comment type="subcellular location">
    <subcellularLocation>
        <location evidence="1">Membrane</location>
        <topology evidence="1">Multi-pass membrane protein</topology>
    </subcellularLocation>
</comment>
<dbReference type="InterPro" id="IPR058533">
    <property type="entry name" value="Cation_efflux_TM"/>
</dbReference>
<gene>
    <name evidence="10" type="ORF">IAC51_06915</name>
</gene>
<dbReference type="Gene3D" id="3.30.70.1350">
    <property type="entry name" value="Cation efflux protein, cytoplasmic domain"/>
    <property type="match status" value="1"/>
</dbReference>
<evidence type="ECO:0000256" key="2">
    <source>
        <dbReference type="ARBA" id="ARBA00008114"/>
    </source>
</evidence>
<dbReference type="GO" id="GO:0016020">
    <property type="term" value="C:membrane"/>
    <property type="evidence" value="ECO:0007669"/>
    <property type="project" value="UniProtKB-SubCell"/>
</dbReference>
<evidence type="ECO:0000256" key="4">
    <source>
        <dbReference type="ARBA" id="ARBA00022692"/>
    </source>
</evidence>
<feature type="domain" description="Cation efflux protein transmembrane" evidence="8">
    <location>
        <begin position="14"/>
        <end position="213"/>
    </location>
</feature>
<dbReference type="PANTHER" id="PTHR43840:SF15">
    <property type="entry name" value="MITOCHONDRIAL METAL TRANSPORTER 1-RELATED"/>
    <property type="match status" value="1"/>
</dbReference>
<evidence type="ECO:0000256" key="1">
    <source>
        <dbReference type="ARBA" id="ARBA00004141"/>
    </source>
</evidence>
<dbReference type="Gene3D" id="1.20.1510.10">
    <property type="entry name" value="Cation efflux protein transmembrane domain"/>
    <property type="match status" value="1"/>
</dbReference>
<evidence type="ECO:0000256" key="6">
    <source>
        <dbReference type="ARBA" id="ARBA00023136"/>
    </source>
</evidence>
<proteinExistence type="inferred from homology"/>
<feature type="transmembrane region" description="Helical" evidence="7">
    <location>
        <begin position="81"/>
        <end position="99"/>
    </location>
</feature>
<dbReference type="Pfam" id="PF01545">
    <property type="entry name" value="Cation_efflux"/>
    <property type="match status" value="1"/>
</dbReference>